<evidence type="ECO:0000256" key="2">
    <source>
        <dbReference type="ARBA" id="ARBA00004141"/>
    </source>
</evidence>
<comment type="similarity">
    <text evidence="3">Belongs to the Ycf4 family.</text>
</comment>
<evidence type="ECO:0000256" key="5">
    <source>
        <dbReference type="ARBA" id="ARBA00022531"/>
    </source>
</evidence>
<keyword evidence="8" id="KW-0472">Membrane</keyword>
<dbReference type="InterPro" id="IPR015943">
    <property type="entry name" value="WD40/YVTN_repeat-like_dom_sf"/>
</dbReference>
<keyword evidence="6" id="KW-0812">Transmembrane</keyword>
<accession>A0A2I0A0I5</accession>
<keyword evidence="7" id="KW-1133">Transmembrane helix</keyword>
<dbReference type="PROSITE" id="PS50082">
    <property type="entry name" value="WD_REPEATS_2"/>
    <property type="match status" value="1"/>
</dbReference>
<dbReference type="Pfam" id="PF02392">
    <property type="entry name" value="Ycf4"/>
    <property type="match status" value="1"/>
</dbReference>
<dbReference type="GO" id="GO:0009522">
    <property type="term" value="C:photosystem I"/>
    <property type="evidence" value="ECO:0007669"/>
    <property type="project" value="InterPro"/>
</dbReference>
<dbReference type="PROSITE" id="PS50294">
    <property type="entry name" value="WD_REPEATS_REGION"/>
    <property type="match status" value="1"/>
</dbReference>
<dbReference type="OrthoDB" id="669283at2759"/>
<name>A0A2I0A0I5_9ASPA</name>
<dbReference type="PANTHER" id="PTHR22844:SF199">
    <property type="entry name" value="F21J9.19"/>
    <property type="match status" value="1"/>
</dbReference>
<dbReference type="Proteomes" id="UP000236161">
    <property type="component" value="Unassembled WGS sequence"/>
</dbReference>
<dbReference type="AlphaFoldDB" id="A0A2I0A0I5"/>
<dbReference type="PANTHER" id="PTHR22844">
    <property type="entry name" value="F-BOX AND WD40 DOMAIN PROTEIN"/>
    <property type="match status" value="1"/>
</dbReference>
<proteinExistence type="inferred from homology"/>
<evidence type="ECO:0000256" key="6">
    <source>
        <dbReference type="ARBA" id="ARBA00022692"/>
    </source>
</evidence>
<dbReference type="InterPro" id="IPR045182">
    <property type="entry name" value="JINGUBANG-like"/>
</dbReference>
<comment type="function">
    <text evidence="1">Seems to be required for the assembly of the photosystem I complex.</text>
</comment>
<dbReference type="SMART" id="SM00320">
    <property type="entry name" value="WD40"/>
    <property type="match status" value="3"/>
</dbReference>
<organism evidence="10 11">
    <name type="scientific">Apostasia shenzhenica</name>
    <dbReference type="NCBI Taxonomy" id="1088818"/>
    <lineage>
        <taxon>Eukaryota</taxon>
        <taxon>Viridiplantae</taxon>
        <taxon>Streptophyta</taxon>
        <taxon>Embryophyta</taxon>
        <taxon>Tracheophyta</taxon>
        <taxon>Spermatophyta</taxon>
        <taxon>Magnoliopsida</taxon>
        <taxon>Liliopsida</taxon>
        <taxon>Asparagales</taxon>
        <taxon>Orchidaceae</taxon>
        <taxon>Apostasioideae</taxon>
        <taxon>Apostasia</taxon>
    </lineage>
</organism>
<dbReference type="InterPro" id="IPR003359">
    <property type="entry name" value="PSI_Ycf4_assembly"/>
</dbReference>
<keyword evidence="11" id="KW-1185">Reference proteome</keyword>
<dbReference type="InterPro" id="IPR011047">
    <property type="entry name" value="Quinoprotein_ADH-like_sf"/>
</dbReference>
<dbReference type="SUPFAM" id="SSF50998">
    <property type="entry name" value="Quinoprotein alcohol dehydrogenase-like"/>
    <property type="match status" value="1"/>
</dbReference>
<reference evidence="10 11" key="1">
    <citation type="journal article" date="2017" name="Nature">
        <title>The Apostasia genome and the evolution of orchids.</title>
        <authorList>
            <person name="Zhang G.Q."/>
            <person name="Liu K.W."/>
            <person name="Li Z."/>
            <person name="Lohaus R."/>
            <person name="Hsiao Y.Y."/>
            <person name="Niu S.C."/>
            <person name="Wang J.Y."/>
            <person name="Lin Y.C."/>
            <person name="Xu Q."/>
            <person name="Chen L.J."/>
            <person name="Yoshida K."/>
            <person name="Fujiwara S."/>
            <person name="Wang Z.W."/>
            <person name="Zhang Y.Q."/>
            <person name="Mitsuda N."/>
            <person name="Wang M."/>
            <person name="Liu G.H."/>
            <person name="Pecoraro L."/>
            <person name="Huang H.X."/>
            <person name="Xiao X.J."/>
            <person name="Lin M."/>
            <person name="Wu X.Y."/>
            <person name="Wu W.L."/>
            <person name="Chen Y.Y."/>
            <person name="Chang S.B."/>
            <person name="Sakamoto S."/>
            <person name="Ohme-Takagi M."/>
            <person name="Yagi M."/>
            <person name="Zeng S.J."/>
            <person name="Shen C.Y."/>
            <person name="Yeh C.M."/>
            <person name="Luo Y.B."/>
            <person name="Tsai W.C."/>
            <person name="Van de Peer Y."/>
            <person name="Liu Z.J."/>
        </authorList>
    </citation>
    <scope>NUCLEOTIDE SEQUENCE [LARGE SCALE GENOMIC DNA]</scope>
    <source>
        <strain evidence="11">cv. Shenzhen</strain>
        <tissue evidence="10">Stem</tissue>
    </source>
</reference>
<evidence type="ECO:0000256" key="4">
    <source>
        <dbReference type="ARBA" id="ARBA00015395"/>
    </source>
</evidence>
<gene>
    <name evidence="10" type="primary">ycf4</name>
    <name evidence="10" type="ORF">AXF42_Ash010747</name>
</gene>
<evidence type="ECO:0000256" key="1">
    <source>
        <dbReference type="ARBA" id="ARBA00002862"/>
    </source>
</evidence>
<dbReference type="Gene3D" id="2.130.10.10">
    <property type="entry name" value="YVTN repeat-like/Quinoprotein amine dehydrogenase"/>
    <property type="match status" value="1"/>
</dbReference>
<dbReference type="EMBL" id="KZ452040">
    <property type="protein sequence ID" value="PKA49063.1"/>
    <property type="molecule type" value="Genomic_DNA"/>
</dbReference>
<dbReference type="GO" id="GO:0015979">
    <property type="term" value="P:photosynthesis"/>
    <property type="evidence" value="ECO:0007669"/>
    <property type="project" value="UniProtKB-KW"/>
</dbReference>
<evidence type="ECO:0000313" key="10">
    <source>
        <dbReference type="EMBL" id="PKA49063.1"/>
    </source>
</evidence>
<dbReference type="InterPro" id="IPR001680">
    <property type="entry name" value="WD40_rpt"/>
</dbReference>
<evidence type="ECO:0000313" key="11">
    <source>
        <dbReference type="Proteomes" id="UP000236161"/>
    </source>
</evidence>
<dbReference type="Pfam" id="PF00400">
    <property type="entry name" value="WD40"/>
    <property type="match status" value="2"/>
</dbReference>
<sequence length="211" mass="23933">MEVREGLFSRRVLYMEIRGQGTLPLTRTDENLTPREIEQKAAELAYFLGVPIENLLFPTPQKKMMVISDWLVLFFIDVTDGRIRKRLWIENVDAISAVAAAGDRLYFVSWDKTLKIWSTTRLRCLESVAAHEDAVNAVAVADDGTVYTGSADRRIRVWAILARAKRHELVATLDRHQSAVHALALSSNGSLLYSDACDRARERAHNRDLRP</sequence>
<evidence type="ECO:0000256" key="8">
    <source>
        <dbReference type="ARBA" id="ARBA00023136"/>
    </source>
</evidence>
<keyword evidence="5" id="KW-0602">Photosynthesis</keyword>
<feature type="repeat" description="WD" evidence="9">
    <location>
        <begin position="128"/>
        <end position="158"/>
    </location>
</feature>
<protein>
    <recommendedName>
        <fullName evidence="4">Photosystem I assembly protein Ycf4</fullName>
    </recommendedName>
</protein>
<evidence type="ECO:0000256" key="9">
    <source>
        <dbReference type="PROSITE-ProRule" id="PRU00221"/>
    </source>
</evidence>
<evidence type="ECO:0000256" key="3">
    <source>
        <dbReference type="ARBA" id="ARBA00008198"/>
    </source>
</evidence>
<dbReference type="STRING" id="1088818.A0A2I0A0I5"/>
<comment type="subcellular location">
    <subcellularLocation>
        <location evidence="2">Membrane</location>
        <topology evidence="2">Multi-pass membrane protein</topology>
    </subcellularLocation>
</comment>
<keyword evidence="9" id="KW-0853">WD repeat</keyword>
<evidence type="ECO:0000256" key="7">
    <source>
        <dbReference type="ARBA" id="ARBA00022989"/>
    </source>
</evidence>